<gene>
    <name evidence="3" type="ORF">FY528_20235</name>
</gene>
<evidence type="ECO:0000259" key="2">
    <source>
        <dbReference type="Pfam" id="PF09917"/>
    </source>
</evidence>
<feature type="domain" description="DUF2147" evidence="2">
    <location>
        <begin position="34"/>
        <end position="149"/>
    </location>
</feature>
<reference evidence="3 4" key="1">
    <citation type="submission" date="2019-08" db="EMBL/GenBank/DDBJ databases">
        <authorList>
            <person name="Seo M.-J."/>
        </authorList>
    </citation>
    <scope>NUCLEOTIDE SEQUENCE [LARGE SCALE GENOMIC DNA]</scope>
    <source>
        <strain evidence="3 4">KIGAM108</strain>
    </source>
</reference>
<keyword evidence="1" id="KW-0732">Signal</keyword>
<dbReference type="Gene3D" id="2.40.128.520">
    <property type="match status" value="1"/>
</dbReference>
<organism evidence="3 4">
    <name type="scientific">Hymenobacter lutimineralis</name>
    <dbReference type="NCBI Taxonomy" id="2606448"/>
    <lineage>
        <taxon>Bacteria</taxon>
        <taxon>Pseudomonadati</taxon>
        <taxon>Bacteroidota</taxon>
        <taxon>Cytophagia</taxon>
        <taxon>Cytophagales</taxon>
        <taxon>Hymenobacteraceae</taxon>
        <taxon>Hymenobacter</taxon>
    </lineage>
</organism>
<comment type="caution">
    <text evidence="3">The sequence shown here is derived from an EMBL/GenBank/DDBJ whole genome shotgun (WGS) entry which is preliminary data.</text>
</comment>
<feature type="chain" id="PRO_5022791195" evidence="1">
    <location>
        <begin position="24"/>
        <end position="155"/>
    </location>
</feature>
<dbReference type="AlphaFoldDB" id="A0A5D6USC9"/>
<dbReference type="PANTHER" id="PTHR36919">
    <property type="entry name" value="BLR1215 PROTEIN"/>
    <property type="match status" value="1"/>
</dbReference>
<accession>A0A5D6USC9</accession>
<proteinExistence type="predicted"/>
<evidence type="ECO:0000313" key="4">
    <source>
        <dbReference type="Proteomes" id="UP000322791"/>
    </source>
</evidence>
<dbReference type="RefSeq" id="WP_149072834.1">
    <property type="nucleotide sequence ID" value="NZ_VTHL01000033.1"/>
</dbReference>
<feature type="signal peptide" evidence="1">
    <location>
        <begin position="1"/>
        <end position="23"/>
    </location>
</feature>
<dbReference type="PANTHER" id="PTHR36919:SF2">
    <property type="entry name" value="BLL6627 PROTEIN"/>
    <property type="match status" value="1"/>
</dbReference>
<dbReference type="Pfam" id="PF09917">
    <property type="entry name" value="DUF2147"/>
    <property type="match status" value="1"/>
</dbReference>
<sequence>MNWLRKIQLTAILLLVTLTLALAGRATNPDAVLGVWKNGEGTGMVQIYKKGDKYFGRIVWLKVPNNPDGTPRTDVNNPDESKRKVPLKGLENMRGFSYSGDNKWESGSIYDPKNGSDYSCEMTLVDENTLEVRGFIGVSLFGRTDVWKRQISKKK</sequence>
<evidence type="ECO:0000256" key="1">
    <source>
        <dbReference type="SAM" id="SignalP"/>
    </source>
</evidence>
<evidence type="ECO:0000313" key="3">
    <source>
        <dbReference type="EMBL" id="TYZ05950.1"/>
    </source>
</evidence>
<keyword evidence="4" id="KW-1185">Reference proteome</keyword>
<dbReference type="EMBL" id="VTHL01000033">
    <property type="protein sequence ID" value="TYZ05950.1"/>
    <property type="molecule type" value="Genomic_DNA"/>
</dbReference>
<dbReference type="InterPro" id="IPR019223">
    <property type="entry name" value="DUF2147"/>
</dbReference>
<protein>
    <submittedName>
        <fullName evidence="3">DUF2147 domain-containing protein</fullName>
    </submittedName>
</protein>
<dbReference type="Proteomes" id="UP000322791">
    <property type="component" value="Unassembled WGS sequence"/>
</dbReference>
<name>A0A5D6USC9_9BACT</name>